<sequence>MNTQQLTRGAMVCAIYGLLLFLNQQTGLMIESSASWLFVLPILVYTAMYGAKVAGIAALAMCLMTFLFGGFTTWFYSWLSILSGYVYGSGVFRRQKNSVNFLLVFLISFVSTILMVYLWAAVFDLDLMSDFKMIVQYFPSVRWDAFVLAVVVAMALLEALCIHLVGILLCTRLRIAMRPLNGIDSIESPRWVGIVSLVIWLVYFFGQSMVKLSPEWQTAVQAALFLDAMALDFYGVVYFMTLTVRKGSRKRAPLAILGAFIPVLQILWILSGEMDCLLQIRKNYLKQS</sequence>
<feature type="transmembrane region" description="Helical" evidence="1">
    <location>
        <begin position="57"/>
        <end position="87"/>
    </location>
</feature>
<evidence type="ECO:0000313" key="2">
    <source>
        <dbReference type="EMBL" id="MBB5182406.1"/>
    </source>
</evidence>
<keyword evidence="1" id="KW-1133">Transmembrane helix</keyword>
<feature type="transmembrane region" description="Helical" evidence="1">
    <location>
        <begin position="222"/>
        <end position="240"/>
    </location>
</feature>
<dbReference type="AlphaFoldDB" id="A0A7W8CVI9"/>
<keyword evidence="1" id="KW-0472">Membrane</keyword>
<name>A0A7W8CVI9_9FIRM</name>
<proteinExistence type="predicted"/>
<feature type="transmembrane region" description="Helical" evidence="1">
    <location>
        <begin position="252"/>
        <end position="270"/>
    </location>
</feature>
<feature type="transmembrane region" description="Helical" evidence="1">
    <location>
        <begin position="99"/>
        <end position="123"/>
    </location>
</feature>
<dbReference type="Gene3D" id="1.10.1760.20">
    <property type="match status" value="1"/>
</dbReference>
<feature type="transmembrane region" description="Helical" evidence="1">
    <location>
        <begin position="143"/>
        <end position="170"/>
    </location>
</feature>
<comment type="caution">
    <text evidence="2">The sequence shown here is derived from an EMBL/GenBank/DDBJ whole genome shotgun (WGS) entry which is preliminary data.</text>
</comment>
<evidence type="ECO:0000256" key="1">
    <source>
        <dbReference type="SAM" id="Phobius"/>
    </source>
</evidence>
<feature type="transmembrane region" description="Helical" evidence="1">
    <location>
        <begin position="191"/>
        <end position="210"/>
    </location>
</feature>
<gene>
    <name evidence="2" type="ORF">HNQ47_000409</name>
</gene>
<organism evidence="2 3">
    <name type="scientific">Catenisphaera adipataccumulans</name>
    <dbReference type="NCBI Taxonomy" id="700500"/>
    <lineage>
        <taxon>Bacteria</taxon>
        <taxon>Bacillati</taxon>
        <taxon>Bacillota</taxon>
        <taxon>Erysipelotrichia</taxon>
        <taxon>Erysipelotrichales</taxon>
        <taxon>Erysipelotrichaceae</taxon>
        <taxon>Catenisphaera</taxon>
    </lineage>
</organism>
<feature type="transmembrane region" description="Helical" evidence="1">
    <location>
        <begin position="6"/>
        <end position="22"/>
    </location>
</feature>
<dbReference type="Proteomes" id="UP000539953">
    <property type="component" value="Unassembled WGS sequence"/>
</dbReference>
<protein>
    <submittedName>
        <fullName evidence="2">Cbb3-type cytochrome oxidase subunit 3</fullName>
    </submittedName>
</protein>
<accession>A0A7W8CVI9</accession>
<keyword evidence="3" id="KW-1185">Reference proteome</keyword>
<feature type="transmembrane region" description="Helical" evidence="1">
    <location>
        <begin position="34"/>
        <end position="51"/>
    </location>
</feature>
<dbReference type="RefSeq" id="WP_183327045.1">
    <property type="nucleotide sequence ID" value="NZ_JACHHK010000001.1"/>
</dbReference>
<reference evidence="2 3" key="1">
    <citation type="submission" date="2020-08" db="EMBL/GenBank/DDBJ databases">
        <title>Genomic Encyclopedia of Type Strains, Phase IV (KMG-IV): sequencing the most valuable type-strain genomes for metagenomic binning, comparative biology and taxonomic classification.</title>
        <authorList>
            <person name="Goeker M."/>
        </authorList>
    </citation>
    <scope>NUCLEOTIDE SEQUENCE [LARGE SCALE GENOMIC DNA]</scope>
    <source>
        <strain evidence="2 3">DSM 25799</strain>
    </source>
</reference>
<keyword evidence="1" id="KW-0812">Transmembrane</keyword>
<dbReference type="EMBL" id="JACHHK010000001">
    <property type="protein sequence ID" value="MBB5182406.1"/>
    <property type="molecule type" value="Genomic_DNA"/>
</dbReference>
<evidence type="ECO:0000313" key="3">
    <source>
        <dbReference type="Proteomes" id="UP000539953"/>
    </source>
</evidence>